<dbReference type="GO" id="GO:0005576">
    <property type="term" value="C:extracellular region"/>
    <property type="evidence" value="ECO:0007669"/>
    <property type="project" value="UniProtKB-SubCell"/>
</dbReference>
<dbReference type="InterPro" id="IPR001029">
    <property type="entry name" value="Flagellin_N"/>
</dbReference>
<organism evidence="7 8">
    <name type="scientific">Brevundimonas basaltis</name>
    <dbReference type="NCBI Taxonomy" id="472166"/>
    <lineage>
        <taxon>Bacteria</taxon>
        <taxon>Pseudomonadati</taxon>
        <taxon>Pseudomonadota</taxon>
        <taxon>Alphaproteobacteria</taxon>
        <taxon>Caulobacterales</taxon>
        <taxon>Caulobacteraceae</taxon>
        <taxon>Brevundimonas</taxon>
    </lineage>
</organism>
<dbReference type="GO" id="GO:0005198">
    <property type="term" value="F:structural molecule activity"/>
    <property type="evidence" value="ECO:0007669"/>
    <property type="project" value="UniProtKB-UniRule"/>
</dbReference>
<comment type="subcellular location">
    <subcellularLocation>
        <location evidence="4">Secreted</location>
    </subcellularLocation>
    <subcellularLocation>
        <location evidence="4">Bacterial flagellum</location>
    </subcellularLocation>
</comment>
<dbReference type="SUPFAM" id="SSF64518">
    <property type="entry name" value="Phase 1 flagellin"/>
    <property type="match status" value="1"/>
</dbReference>
<dbReference type="Pfam" id="PF00700">
    <property type="entry name" value="Flagellin_C"/>
    <property type="match status" value="1"/>
</dbReference>
<comment type="subunit">
    <text evidence="2">In C.crescentus, the flagellar filament is composed of multiple flagellins of 29 kDa; 27 kDa and 25 kDa.</text>
</comment>
<keyword evidence="3 4" id="KW-0975">Bacterial flagellum</keyword>
<evidence type="ECO:0000259" key="6">
    <source>
        <dbReference type="Pfam" id="PF00700"/>
    </source>
</evidence>
<feature type="domain" description="Flagellin C-terminal" evidence="6">
    <location>
        <begin position="227"/>
        <end position="308"/>
    </location>
</feature>
<evidence type="ECO:0000313" key="7">
    <source>
        <dbReference type="EMBL" id="MBB5292460.1"/>
    </source>
</evidence>
<keyword evidence="7" id="KW-0969">Cilium</keyword>
<gene>
    <name evidence="7" type="ORF">HNQ67_001984</name>
</gene>
<comment type="similarity">
    <text evidence="1 4">Belongs to the bacterial flagellin family.</text>
</comment>
<sequence>MTEKRLVPSLLVALPSKTLPAAKMASDTLKEGLRAMALNSVNTNMGAMIALQNLQVTNNELSTVQNRINTGKMVSSAKDNGAIFAIAQGQRAELGALNAVKDSLNRGQSAVDVALSAGESVSDLLAQLKEKALSATDKSLTTSARSALNEDFKAIRDQIATVVANAKFNGVNLLDNSTTTNGFKALSNTAGSTIKVAGENLLLGGTNVTVTATTTIGTSTLAATALTAVNASIDKVSASLARLGTGSKSFATHLTFVGKLQDSIESGIGNLVDADLAKESARLQALQTKQQLGVQALSIANSSTSILLGLFR</sequence>
<keyword evidence="4" id="KW-0964">Secreted</keyword>
<evidence type="ECO:0000256" key="4">
    <source>
        <dbReference type="RuleBase" id="RU362073"/>
    </source>
</evidence>
<proteinExistence type="inferred from homology"/>
<accession>A0A7W8HZ37</accession>
<protein>
    <recommendedName>
        <fullName evidence="4">Flagellin</fullName>
    </recommendedName>
</protein>
<dbReference type="PANTHER" id="PTHR42792:SF2">
    <property type="entry name" value="FLAGELLIN"/>
    <property type="match status" value="1"/>
</dbReference>
<evidence type="ECO:0000259" key="5">
    <source>
        <dbReference type="Pfam" id="PF00669"/>
    </source>
</evidence>
<dbReference type="EMBL" id="JACHFZ010000004">
    <property type="protein sequence ID" value="MBB5292460.1"/>
    <property type="molecule type" value="Genomic_DNA"/>
</dbReference>
<reference evidence="7 8" key="1">
    <citation type="submission" date="2020-08" db="EMBL/GenBank/DDBJ databases">
        <title>Genomic Encyclopedia of Type Strains, Phase IV (KMG-IV): sequencing the most valuable type-strain genomes for metagenomic binning, comparative biology and taxonomic classification.</title>
        <authorList>
            <person name="Goeker M."/>
        </authorList>
    </citation>
    <scope>NUCLEOTIDE SEQUENCE [LARGE SCALE GENOMIC DNA]</scope>
    <source>
        <strain evidence="7 8">DSM 25335</strain>
    </source>
</reference>
<dbReference type="Pfam" id="PF00669">
    <property type="entry name" value="Flagellin_N"/>
    <property type="match status" value="1"/>
</dbReference>
<name>A0A7W8HZ37_9CAUL</name>
<dbReference type="GO" id="GO:0009288">
    <property type="term" value="C:bacterial-type flagellum"/>
    <property type="evidence" value="ECO:0007669"/>
    <property type="project" value="UniProtKB-SubCell"/>
</dbReference>
<evidence type="ECO:0000256" key="3">
    <source>
        <dbReference type="ARBA" id="ARBA00023143"/>
    </source>
</evidence>
<evidence type="ECO:0000256" key="1">
    <source>
        <dbReference type="ARBA" id="ARBA00005709"/>
    </source>
</evidence>
<keyword evidence="8" id="KW-1185">Reference proteome</keyword>
<comment type="function">
    <text evidence="4">Flagellin is the subunit protein which polymerizes to form the filaments of bacterial flagella.</text>
</comment>
<dbReference type="Proteomes" id="UP000566663">
    <property type="component" value="Unassembled WGS sequence"/>
</dbReference>
<feature type="domain" description="Flagellin N-terminal" evidence="5">
    <location>
        <begin position="41"/>
        <end position="179"/>
    </location>
</feature>
<keyword evidence="7" id="KW-0966">Cell projection</keyword>
<dbReference type="PANTHER" id="PTHR42792">
    <property type="entry name" value="FLAGELLIN"/>
    <property type="match status" value="1"/>
</dbReference>
<comment type="caution">
    <text evidence="7">The sequence shown here is derived from an EMBL/GenBank/DDBJ whole genome shotgun (WGS) entry which is preliminary data.</text>
</comment>
<dbReference type="AlphaFoldDB" id="A0A7W8HZ37"/>
<keyword evidence="7" id="KW-0282">Flagellum</keyword>
<dbReference type="Gene3D" id="1.20.1330.10">
    <property type="entry name" value="f41 fragment of flagellin, N-terminal domain"/>
    <property type="match status" value="1"/>
</dbReference>
<dbReference type="InterPro" id="IPR046358">
    <property type="entry name" value="Flagellin_C"/>
</dbReference>
<evidence type="ECO:0000313" key="8">
    <source>
        <dbReference type="Proteomes" id="UP000566663"/>
    </source>
</evidence>
<evidence type="ECO:0000256" key="2">
    <source>
        <dbReference type="ARBA" id="ARBA00011829"/>
    </source>
</evidence>
<dbReference type="InterPro" id="IPR001492">
    <property type="entry name" value="Flagellin"/>
</dbReference>